<dbReference type="AlphaFoldDB" id="A0A9P5N6F9"/>
<feature type="signal peptide" evidence="1">
    <location>
        <begin position="1"/>
        <end position="20"/>
    </location>
</feature>
<name>A0A9P5N6F9_9AGAM</name>
<keyword evidence="1" id="KW-0732">Signal</keyword>
<dbReference type="Proteomes" id="UP000759537">
    <property type="component" value="Unassembled WGS sequence"/>
</dbReference>
<sequence length="83" mass="9130">MPSCAFSFLLCKRAVQLCSATGCERHRHVPEFLTSGNTALLEAACVATCRGSGCKRKLAKRNPRVHVCELRGWLSGSRPLEVR</sequence>
<evidence type="ECO:0000313" key="2">
    <source>
        <dbReference type="EMBL" id="KAF8487154.1"/>
    </source>
</evidence>
<dbReference type="EMBL" id="WHVB01000001">
    <property type="protein sequence ID" value="KAF8487154.1"/>
    <property type="molecule type" value="Genomic_DNA"/>
</dbReference>
<reference evidence="2" key="1">
    <citation type="submission" date="2019-10" db="EMBL/GenBank/DDBJ databases">
        <authorList>
            <consortium name="DOE Joint Genome Institute"/>
            <person name="Kuo A."/>
            <person name="Miyauchi S."/>
            <person name="Kiss E."/>
            <person name="Drula E."/>
            <person name="Kohler A."/>
            <person name="Sanchez-Garcia M."/>
            <person name="Andreopoulos B."/>
            <person name="Barry K.W."/>
            <person name="Bonito G."/>
            <person name="Buee M."/>
            <person name="Carver A."/>
            <person name="Chen C."/>
            <person name="Cichocki N."/>
            <person name="Clum A."/>
            <person name="Culley D."/>
            <person name="Crous P.W."/>
            <person name="Fauchery L."/>
            <person name="Girlanda M."/>
            <person name="Hayes R."/>
            <person name="Keri Z."/>
            <person name="LaButti K."/>
            <person name="Lipzen A."/>
            <person name="Lombard V."/>
            <person name="Magnuson J."/>
            <person name="Maillard F."/>
            <person name="Morin E."/>
            <person name="Murat C."/>
            <person name="Nolan M."/>
            <person name="Ohm R."/>
            <person name="Pangilinan J."/>
            <person name="Pereira M."/>
            <person name="Perotto S."/>
            <person name="Peter M."/>
            <person name="Riley R."/>
            <person name="Sitrit Y."/>
            <person name="Stielow B."/>
            <person name="Szollosi G."/>
            <person name="Zifcakova L."/>
            <person name="Stursova M."/>
            <person name="Spatafora J.W."/>
            <person name="Tedersoo L."/>
            <person name="Vaario L.-M."/>
            <person name="Yamada A."/>
            <person name="Yan M."/>
            <person name="Wang P."/>
            <person name="Xu J."/>
            <person name="Bruns T."/>
            <person name="Baldrian P."/>
            <person name="Vilgalys R."/>
            <person name="Henrissat B."/>
            <person name="Grigoriev I.V."/>
            <person name="Hibbett D."/>
            <person name="Nagy L.G."/>
            <person name="Martin F.M."/>
        </authorList>
    </citation>
    <scope>NUCLEOTIDE SEQUENCE</scope>
    <source>
        <strain evidence="2">Prilba</strain>
    </source>
</reference>
<evidence type="ECO:0008006" key="4">
    <source>
        <dbReference type="Google" id="ProtNLM"/>
    </source>
</evidence>
<proteinExistence type="predicted"/>
<feature type="chain" id="PRO_5040387075" description="Secreted protein" evidence="1">
    <location>
        <begin position="21"/>
        <end position="83"/>
    </location>
</feature>
<evidence type="ECO:0000256" key="1">
    <source>
        <dbReference type="SAM" id="SignalP"/>
    </source>
</evidence>
<reference evidence="2" key="2">
    <citation type="journal article" date="2020" name="Nat. Commun.">
        <title>Large-scale genome sequencing of mycorrhizal fungi provides insights into the early evolution of symbiotic traits.</title>
        <authorList>
            <person name="Miyauchi S."/>
            <person name="Kiss E."/>
            <person name="Kuo A."/>
            <person name="Drula E."/>
            <person name="Kohler A."/>
            <person name="Sanchez-Garcia M."/>
            <person name="Morin E."/>
            <person name="Andreopoulos B."/>
            <person name="Barry K.W."/>
            <person name="Bonito G."/>
            <person name="Buee M."/>
            <person name="Carver A."/>
            <person name="Chen C."/>
            <person name="Cichocki N."/>
            <person name="Clum A."/>
            <person name="Culley D."/>
            <person name="Crous P.W."/>
            <person name="Fauchery L."/>
            <person name="Girlanda M."/>
            <person name="Hayes R.D."/>
            <person name="Keri Z."/>
            <person name="LaButti K."/>
            <person name="Lipzen A."/>
            <person name="Lombard V."/>
            <person name="Magnuson J."/>
            <person name="Maillard F."/>
            <person name="Murat C."/>
            <person name="Nolan M."/>
            <person name="Ohm R.A."/>
            <person name="Pangilinan J."/>
            <person name="Pereira M.F."/>
            <person name="Perotto S."/>
            <person name="Peter M."/>
            <person name="Pfister S."/>
            <person name="Riley R."/>
            <person name="Sitrit Y."/>
            <person name="Stielow J.B."/>
            <person name="Szollosi G."/>
            <person name="Zifcakova L."/>
            <person name="Stursova M."/>
            <person name="Spatafora J.W."/>
            <person name="Tedersoo L."/>
            <person name="Vaario L.M."/>
            <person name="Yamada A."/>
            <person name="Yan M."/>
            <person name="Wang P."/>
            <person name="Xu J."/>
            <person name="Bruns T."/>
            <person name="Baldrian P."/>
            <person name="Vilgalys R."/>
            <person name="Dunand C."/>
            <person name="Henrissat B."/>
            <person name="Grigoriev I.V."/>
            <person name="Hibbett D."/>
            <person name="Nagy L.G."/>
            <person name="Martin F.M."/>
        </authorList>
    </citation>
    <scope>NUCLEOTIDE SEQUENCE</scope>
    <source>
        <strain evidence="2">Prilba</strain>
    </source>
</reference>
<protein>
    <recommendedName>
        <fullName evidence="4">Secreted protein</fullName>
    </recommendedName>
</protein>
<comment type="caution">
    <text evidence="2">The sequence shown here is derived from an EMBL/GenBank/DDBJ whole genome shotgun (WGS) entry which is preliminary data.</text>
</comment>
<accession>A0A9P5N6F9</accession>
<organism evidence="2 3">
    <name type="scientific">Russula ochroleuca</name>
    <dbReference type="NCBI Taxonomy" id="152965"/>
    <lineage>
        <taxon>Eukaryota</taxon>
        <taxon>Fungi</taxon>
        <taxon>Dikarya</taxon>
        <taxon>Basidiomycota</taxon>
        <taxon>Agaricomycotina</taxon>
        <taxon>Agaricomycetes</taxon>
        <taxon>Russulales</taxon>
        <taxon>Russulaceae</taxon>
        <taxon>Russula</taxon>
    </lineage>
</organism>
<evidence type="ECO:0000313" key="3">
    <source>
        <dbReference type="Proteomes" id="UP000759537"/>
    </source>
</evidence>
<gene>
    <name evidence="2" type="ORF">DFH94DRAFT_16470</name>
</gene>
<keyword evidence="3" id="KW-1185">Reference proteome</keyword>